<dbReference type="InterPro" id="IPR013128">
    <property type="entry name" value="Peptidase_C1A"/>
</dbReference>
<organism evidence="12 13">
    <name type="scientific">Rubus argutus</name>
    <name type="common">Southern blackberry</name>
    <dbReference type="NCBI Taxonomy" id="59490"/>
    <lineage>
        <taxon>Eukaryota</taxon>
        <taxon>Viridiplantae</taxon>
        <taxon>Streptophyta</taxon>
        <taxon>Embryophyta</taxon>
        <taxon>Tracheophyta</taxon>
        <taxon>Spermatophyta</taxon>
        <taxon>Magnoliopsida</taxon>
        <taxon>eudicotyledons</taxon>
        <taxon>Gunneridae</taxon>
        <taxon>Pentapetalae</taxon>
        <taxon>rosids</taxon>
        <taxon>fabids</taxon>
        <taxon>Rosales</taxon>
        <taxon>Rosaceae</taxon>
        <taxon>Rosoideae</taxon>
        <taxon>Rosoideae incertae sedis</taxon>
        <taxon>Rubus</taxon>
    </lineage>
</organism>
<evidence type="ECO:0000256" key="4">
    <source>
        <dbReference type="ARBA" id="ARBA00022801"/>
    </source>
</evidence>
<keyword evidence="2" id="KW-0645">Protease</keyword>
<dbReference type="PANTHER" id="PTHR12411">
    <property type="entry name" value="CYSTEINE PROTEASE FAMILY C1-RELATED"/>
    <property type="match status" value="1"/>
</dbReference>
<dbReference type="Pfam" id="PF08246">
    <property type="entry name" value="Inhibitor_I29"/>
    <property type="match status" value="1"/>
</dbReference>
<gene>
    <name evidence="12" type="ORF">M0R45_036968</name>
</gene>
<dbReference type="EMBL" id="JBEDUW010000007">
    <property type="protein sequence ID" value="KAK9913144.1"/>
    <property type="molecule type" value="Genomic_DNA"/>
</dbReference>
<dbReference type="SMART" id="SM00848">
    <property type="entry name" value="Inhibitor_I29"/>
    <property type="match status" value="1"/>
</dbReference>
<comment type="caution">
    <text evidence="12">The sequence shown here is derived from an EMBL/GenBank/DDBJ whole genome shotgun (WGS) entry which is preliminary data.</text>
</comment>
<evidence type="ECO:0000256" key="5">
    <source>
        <dbReference type="ARBA" id="ARBA00022807"/>
    </source>
</evidence>
<keyword evidence="4" id="KW-0378">Hydrolase</keyword>
<keyword evidence="3 9" id="KW-0732">Signal</keyword>
<dbReference type="Proteomes" id="UP001457282">
    <property type="component" value="Unassembled WGS sequence"/>
</dbReference>
<dbReference type="SMART" id="SM00645">
    <property type="entry name" value="Pept_C1"/>
    <property type="match status" value="1"/>
</dbReference>
<keyword evidence="7" id="KW-1015">Disulfide bond</keyword>
<dbReference type="Pfam" id="PF00112">
    <property type="entry name" value="Peptidase_C1"/>
    <property type="match status" value="1"/>
</dbReference>
<evidence type="ECO:0000256" key="9">
    <source>
        <dbReference type="SAM" id="SignalP"/>
    </source>
</evidence>
<feature type="domain" description="Cathepsin propeptide inhibitor" evidence="11">
    <location>
        <begin position="61"/>
        <end position="117"/>
    </location>
</feature>
<evidence type="ECO:0000256" key="1">
    <source>
        <dbReference type="ARBA" id="ARBA00008455"/>
    </source>
</evidence>
<evidence type="ECO:0000256" key="8">
    <source>
        <dbReference type="ARBA" id="ARBA00023180"/>
    </source>
</evidence>
<dbReference type="InterPro" id="IPR038765">
    <property type="entry name" value="Papain-like_cys_pep_sf"/>
</dbReference>
<evidence type="ECO:0000313" key="12">
    <source>
        <dbReference type="EMBL" id="KAK9913144.1"/>
    </source>
</evidence>
<feature type="chain" id="PRO_5043811080" evidence="9">
    <location>
        <begin position="23"/>
        <end position="380"/>
    </location>
</feature>
<evidence type="ECO:0000256" key="2">
    <source>
        <dbReference type="ARBA" id="ARBA00022670"/>
    </source>
</evidence>
<reference evidence="12 13" key="1">
    <citation type="journal article" date="2023" name="G3 (Bethesda)">
        <title>A chromosome-length genome assembly and annotation of blackberry (Rubus argutus, cv. 'Hillquist').</title>
        <authorList>
            <person name="Bruna T."/>
            <person name="Aryal R."/>
            <person name="Dudchenko O."/>
            <person name="Sargent D.J."/>
            <person name="Mead D."/>
            <person name="Buti M."/>
            <person name="Cavallini A."/>
            <person name="Hytonen T."/>
            <person name="Andres J."/>
            <person name="Pham M."/>
            <person name="Weisz D."/>
            <person name="Mascagni F."/>
            <person name="Usai G."/>
            <person name="Natali L."/>
            <person name="Bassil N."/>
            <person name="Fernandez G.E."/>
            <person name="Lomsadze A."/>
            <person name="Armour M."/>
            <person name="Olukolu B."/>
            <person name="Poorten T."/>
            <person name="Britton C."/>
            <person name="Davik J."/>
            <person name="Ashrafi H."/>
            <person name="Aiden E.L."/>
            <person name="Borodovsky M."/>
            <person name="Worthington M."/>
        </authorList>
    </citation>
    <scope>NUCLEOTIDE SEQUENCE [LARGE SCALE GENOMIC DNA]</scope>
    <source>
        <strain evidence="12">PI 553951</strain>
    </source>
</reference>
<feature type="signal peptide" evidence="9">
    <location>
        <begin position="1"/>
        <end position="22"/>
    </location>
</feature>
<evidence type="ECO:0000259" key="10">
    <source>
        <dbReference type="SMART" id="SM00645"/>
    </source>
</evidence>
<dbReference type="GO" id="GO:0006508">
    <property type="term" value="P:proteolysis"/>
    <property type="evidence" value="ECO:0007669"/>
    <property type="project" value="UniProtKB-KW"/>
</dbReference>
<keyword evidence="13" id="KW-1185">Reference proteome</keyword>
<evidence type="ECO:0000256" key="3">
    <source>
        <dbReference type="ARBA" id="ARBA00022729"/>
    </source>
</evidence>
<protein>
    <submittedName>
        <fullName evidence="12">Uncharacterized protein</fullName>
    </submittedName>
</protein>
<dbReference type="InterPro" id="IPR000169">
    <property type="entry name" value="Pept_cys_AS"/>
</dbReference>
<evidence type="ECO:0000256" key="7">
    <source>
        <dbReference type="ARBA" id="ARBA00023157"/>
    </source>
</evidence>
<dbReference type="InterPro" id="IPR025660">
    <property type="entry name" value="Pept_his_AS"/>
</dbReference>
<proteinExistence type="inferred from homology"/>
<dbReference type="InterPro" id="IPR013201">
    <property type="entry name" value="Prot_inhib_I29"/>
</dbReference>
<keyword evidence="8" id="KW-0325">Glycoprotein</keyword>
<dbReference type="Gene3D" id="3.90.70.10">
    <property type="entry name" value="Cysteine proteinases"/>
    <property type="match status" value="1"/>
</dbReference>
<accession>A0AAW1W1Q5</accession>
<dbReference type="PROSITE" id="PS00640">
    <property type="entry name" value="THIOL_PROTEASE_ASN"/>
    <property type="match status" value="1"/>
</dbReference>
<sequence>MAGPPLTLCAAVGVVILTLCVALDAAPQDPIIHQVTDHDISPHRKFSGSSDINLLGTEKEFKIFMDKYGKTYSTKQEYMHRLGVFAKNMVRAAEHQALDPTAVHGVTPFSDLSEEEFERMYTGVRGGPGLSEGGERSTVQLMDVSGLPESFDWREKGAVTEVKMQGGCGACWAFSTTGAIEGANFIATGKLVSLSEQQLVDCDHLCDAKEKDACDSGCGGGLMTNAYKYLIEAGGLQDEASYPYTGKKGECKFNPEKVAVKVANFTNIPLDENQIAANLVHHGPLAIGLNAMFMQTYIGGVSCPFICFKKWVNHGVLLVGYGDKGFSILRLGNKPYWTIKNSWGPKWGENGYYRLCRGHGMCGMNTMVSAVVTSTRASYT</sequence>
<evidence type="ECO:0000256" key="6">
    <source>
        <dbReference type="ARBA" id="ARBA00023145"/>
    </source>
</evidence>
<dbReference type="GO" id="GO:0000323">
    <property type="term" value="C:lytic vacuole"/>
    <property type="evidence" value="ECO:0007669"/>
    <property type="project" value="UniProtKB-ARBA"/>
</dbReference>
<keyword evidence="6" id="KW-0865">Zymogen</keyword>
<dbReference type="SUPFAM" id="SSF54001">
    <property type="entry name" value="Cysteine proteinases"/>
    <property type="match status" value="1"/>
</dbReference>
<keyword evidence="5" id="KW-0788">Thiol protease</keyword>
<evidence type="ECO:0000313" key="13">
    <source>
        <dbReference type="Proteomes" id="UP001457282"/>
    </source>
</evidence>
<dbReference type="PRINTS" id="PR00705">
    <property type="entry name" value="PAPAIN"/>
</dbReference>
<evidence type="ECO:0000259" key="11">
    <source>
        <dbReference type="SMART" id="SM00848"/>
    </source>
</evidence>
<feature type="domain" description="Peptidase C1A papain C-terminal" evidence="10">
    <location>
        <begin position="147"/>
        <end position="372"/>
    </location>
</feature>
<dbReference type="PROSITE" id="PS00639">
    <property type="entry name" value="THIOL_PROTEASE_HIS"/>
    <property type="match status" value="1"/>
</dbReference>
<dbReference type="FunFam" id="3.90.70.10:FF:000057">
    <property type="entry name" value="Cysteine protease RD19A"/>
    <property type="match status" value="1"/>
</dbReference>
<dbReference type="InterPro" id="IPR039417">
    <property type="entry name" value="Peptidase_C1A_papain-like"/>
</dbReference>
<dbReference type="PROSITE" id="PS00139">
    <property type="entry name" value="THIOL_PROTEASE_CYS"/>
    <property type="match status" value="1"/>
</dbReference>
<dbReference type="InterPro" id="IPR025661">
    <property type="entry name" value="Pept_asp_AS"/>
</dbReference>
<dbReference type="AlphaFoldDB" id="A0AAW1W1Q5"/>
<dbReference type="CDD" id="cd02248">
    <property type="entry name" value="Peptidase_C1A"/>
    <property type="match status" value="1"/>
</dbReference>
<dbReference type="InterPro" id="IPR000668">
    <property type="entry name" value="Peptidase_C1A_C"/>
</dbReference>
<dbReference type="GO" id="GO:0008234">
    <property type="term" value="F:cysteine-type peptidase activity"/>
    <property type="evidence" value="ECO:0007669"/>
    <property type="project" value="UniProtKB-KW"/>
</dbReference>
<name>A0AAW1W1Q5_RUBAR</name>
<comment type="similarity">
    <text evidence="1">Belongs to the peptidase C1 family.</text>
</comment>